<keyword evidence="3" id="KW-1185">Reference proteome</keyword>
<gene>
    <name evidence="2" type="ORF">LIER_20225</name>
</gene>
<evidence type="ECO:0000313" key="3">
    <source>
        <dbReference type="Proteomes" id="UP001454036"/>
    </source>
</evidence>
<sequence>MTSFEELKKRFTRTYEGRFEQDKDELSLMTIRQRENEAISLFPDRFQMEFNLVNQRTYKYIRIEGSAKRDEMGHDKHPMEEKCRRSPKTKRRNTVDMIRAPDRGYCRADLPRSNAFFRLHDELKKKEAK</sequence>
<feature type="region of interest" description="Disordered" evidence="1">
    <location>
        <begin position="69"/>
        <end position="94"/>
    </location>
</feature>
<evidence type="ECO:0008006" key="4">
    <source>
        <dbReference type="Google" id="ProtNLM"/>
    </source>
</evidence>
<proteinExistence type="predicted"/>
<name>A0AAV3QLT0_LITER</name>
<dbReference type="Proteomes" id="UP001454036">
    <property type="component" value="Unassembled WGS sequence"/>
</dbReference>
<dbReference type="EMBL" id="BAABME010005110">
    <property type="protein sequence ID" value="GAA0164633.1"/>
    <property type="molecule type" value="Genomic_DNA"/>
</dbReference>
<reference evidence="2 3" key="1">
    <citation type="submission" date="2024-01" db="EMBL/GenBank/DDBJ databases">
        <title>The complete chloroplast genome sequence of Lithospermum erythrorhizon: insights into the phylogenetic relationship among Boraginaceae species and the maternal lineages of purple gromwells.</title>
        <authorList>
            <person name="Okada T."/>
            <person name="Watanabe K."/>
        </authorList>
    </citation>
    <scope>NUCLEOTIDE SEQUENCE [LARGE SCALE GENOMIC DNA]</scope>
</reference>
<feature type="compositionally biased region" description="Basic and acidic residues" evidence="1">
    <location>
        <begin position="69"/>
        <end position="84"/>
    </location>
</feature>
<comment type="caution">
    <text evidence="2">The sequence shown here is derived from an EMBL/GenBank/DDBJ whole genome shotgun (WGS) entry which is preliminary data.</text>
</comment>
<protein>
    <recommendedName>
        <fullName evidence="4">Retrotransposon gag domain-containing protein</fullName>
    </recommendedName>
</protein>
<evidence type="ECO:0000313" key="2">
    <source>
        <dbReference type="EMBL" id="GAA0164633.1"/>
    </source>
</evidence>
<dbReference type="AlphaFoldDB" id="A0AAV3QLT0"/>
<evidence type="ECO:0000256" key="1">
    <source>
        <dbReference type="SAM" id="MobiDB-lite"/>
    </source>
</evidence>
<accession>A0AAV3QLT0</accession>
<organism evidence="2 3">
    <name type="scientific">Lithospermum erythrorhizon</name>
    <name type="common">Purple gromwell</name>
    <name type="synonym">Lithospermum officinale var. erythrorhizon</name>
    <dbReference type="NCBI Taxonomy" id="34254"/>
    <lineage>
        <taxon>Eukaryota</taxon>
        <taxon>Viridiplantae</taxon>
        <taxon>Streptophyta</taxon>
        <taxon>Embryophyta</taxon>
        <taxon>Tracheophyta</taxon>
        <taxon>Spermatophyta</taxon>
        <taxon>Magnoliopsida</taxon>
        <taxon>eudicotyledons</taxon>
        <taxon>Gunneridae</taxon>
        <taxon>Pentapetalae</taxon>
        <taxon>asterids</taxon>
        <taxon>lamiids</taxon>
        <taxon>Boraginales</taxon>
        <taxon>Boraginaceae</taxon>
        <taxon>Boraginoideae</taxon>
        <taxon>Lithospermeae</taxon>
        <taxon>Lithospermum</taxon>
    </lineage>
</organism>